<sequence length="128" mass="13134">MGTVMYVPTPGVAGKSMRNCAFAGATTVTRAWSDFLALSAEVAVIVAVPGAIPVTSPDSLTVAIEGALLDQIISELVAWDGFTVAVNWPDSLTTRESLSLSSFTLPTGIDGWPDGLSVAAIPIPLTSA</sequence>
<accession>A0A916ZCU0</accession>
<comment type="caution">
    <text evidence="1">The sequence shown here is derived from an EMBL/GenBank/DDBJ whole genome shotgun (WGS) entry which is preliminary data.</text>
</comment>
<evidence type="ECO:0000313" key="2">
    <source>
        <dbReference type="Proteomes" id="UP000612456"/>
    </source>
</evidence>
<dbReference type="Proteomes" id="UP000612456">
    <property type="component" value="Unassembled WGS sequence"/>
</dbReference>
<gene>
    <name evidence="1" type="ORF">GCM10010911_54100</name>
</gene>
<evidence type="ECO:0000313" key="1">
    <source>
        <dbReference type="EMBL" id="GGD88695.1"/>
    </source>
</evidence>
<proteinExistence type="predicted"/>
<dbReference type="EMBL" id="BMHP01000004">
    <property type="protein sequence ID" value="GGD88695.1"/>
    <property type="molecule type" value="Genomic_DNA"/>
</dbReference>
<dbReference type="AlphaFoldDB" id="A0A916ZCU0"/>
<protein>
    <submittedName>
        <fullName evidence="1">Uncharacterized protein</fullName>
    </submittedName>
</protein>
<reference evidence="1" key="1">
    <citation type="journal article" date="2014" name="Int. J. Syst. Evol. Microbiol.">
        <title>Complete genome sequence of Corynebacterium casei LMG S-19264T (=DSM 44701T), isolated from a smear-ripened cheese.</title>
        <authorList>
            <consortium name="US DOE Joint Genome Institute (JGI-PGF)"/>
            <person name="Walter F."/>
            <person name="Albersmeier A."/>
            <person name="Kalinowski J."/>
            <person name="Ruckert C."/>
        </authorList>
    </citation>
    <scope>NUCLEOTIDE SEQUENCE</scope>
    <source>
        <strain evidence="1">CGMCC 1.15178</strain>
    </source>
</reference>
<name>A0A916ZCU0_9BACL</name>
<reference evidence="1" key="2">
    <citation type="submission" date="2020-09" db="EMBL/GenBank/DDBJ databases">
        <authorList>
            <person name="Sun Q."/>
            <person name="Zhou Y."/>
        </authorList>
    </citation>
    <scope>NUCLEOTIDE SEQUENCE</scope>
    <source>
        <strain evidence="1">CGMCC 1.15178</strain>
    </source>
</reference>
<keyword evidence="2" id="KW-1185">Reference proteome</keyword>
<organism evidence="1 2">
    <name type="scientific">Paenibacillus nasutitermitis</name>
    <dbReference type="NCBI Taxonomy" id="1652958"/>
    <lineage>
        <taxon>Bacteria</taxon>
        <taxon>Bacillati</taxon>
        <taxon>Bacillota</taxon>
        <taxon>Bacilli</taxon>
        <taxon>Bacillales</taxon>
        <taxon>Paenibacillaceae</taxon>
        <taxon>Paenibacillus</taxon>
    </lineage>
</organism>